<organism evidence="6 7">
    <name type="scientific">Micromonospora ureilytica</name>
    <dbReference type="NCBI Taxonomy" id="709868"/>
    <lineage>
        <taxon>Bacteria</taxon>
        <taxon>Bacillati</taxon>
        <taxon>Actinomycetota</taxon>
        <taxon>Actinomycetes</taxon>
        <taxon>Micromonosporales</taxon>
        <taxon>Micromonosporaceae</taxon>
        <taxon>Micromonospora</taxon>
    </lineage>
</organism>
<name>A0A3N9XQ13_9ACTN</name>
<accession>A0A3N9XQ13</accession>
<proteinExistence type="predicted"/>
<dbReference type="InterPro" id="IPR027417">
    <property type="entry name" value="P-loop_NTPase"/>
</dbReference>
<evidence type="ECO:0000313" key="6">
    <source>
        <dbReference type="EMBL" id="RQX15218.1"/>
    </source>
</evidence>
<dbReference type="OrthoDB" id="5182800at2"/>
<feature type="region of interest" description="Disordered" evidence="4">
    <location>
        <begin position="241"/>
        <end position="296"/>
    </location>
</feature>
<evidence type="ECO:0000256" key="1">
    <source>
        <dbReference type="ARBA" id="ARBA00022448"/>
    </source>
</evidence>
<dbReference type="GO" id="GO:0005524">
    <property type="term" value="F:ATP binding"/>
    <property type="evidence" value="ECO:0007669"/>
    <property type="project" value="UniProtKB-KW"/>
</dbReference>
<dbReference type="Pfam" id="PF00005">
    <property type="entry name" value="ABC_tran"/>
    <property type="match status" value="1"/>
</dbReference>
<sequence>MRLEDIWLRYHRRGPWVLRGIDVRIGPGEVAVVLGRNGVGKSTLLQVAAGVLRPGRGRVTGRPTRVAWVPERFPADQPFTVTRYLTGMARVAGLGRAAADEAVTSWTDRLGLSVFRSVRLPELSKGTAQKVGLAQAMLRPPGLLVLDEPWEGLDATTRELVPELIAEVLAADGAVLVSDHRGETVRLPAARRWLVADGSLSEETPSSDETLAVVEVAVPAARVAGTVARLRAEGHQVLRVRSDASTAAPQARPAEPLRPAGAARSAEPSLPVAGELTAEQPEAADPVVEPAAGEAR</sequence>
<dbReference type="InterPro" id="IPR051782">
    <property type="entry name" value="ABC_Transporter_VariousFunc"/>
</dbReference>
<evidence type="ECO:0000313" key="7">
    <source>
        <dbReference type="Proteomes" id="UP000278981"/>
    </source>
</evidence>
<dbReference type="PANTHER" id="PTHR42939">
    <property type="entry name" value="ABC TRANSPORTER ATP-BINDING PROTEIN ALBC-RELATED"/>
    <property type="match status" value="1"/>
</dbReference>
<keyword evidence="3 6" id="KW-0067">ATP-binding</keyword>
<gene>
    <name evidence="6" type="ORF">DDE19_20605</name>
</gene>
<dbReference type="GO" id="GO:0016887">
    <property type="term" value="F:ATP hydrolysis activity"/>
    <property type="evidence" value="ECO:0007669"/>
    <property type="project" value="InterPro"/>
</dbReference>
<dbReference type="EMBL" id="QDGB01000282">
    <property type="protein sequence ID" value="RQX15218.1"/>
    <property type="molecule type" value="Genomic_DNA"/>
</dbReference>
<dbReference type="Proteomes" id="UP000278981">
    <property type="component" value="Unassembled WGS sequence"/>
</dbReference>
<reference evidence="6 7" key="1">
    <citation type="submission" date="2018-04" db="EMBL/GenBank/DDBJ databases">
        <title>Micromonosporas from Atacama Desert.</title>
        <authorList>
            <person name="Carro L."/>
            <person name="Klenk H.-P."/>
            <person name="Goodfellow M."/>
        </authorList>
    </citation>
    <scope>NUCLEOTIDE SEQUENCE [LARGE SCALE GENOMIC DNA]</scope>
    <source>
        <strain evidence="6 7">LB19</strain>
    </source>
</reference>
<dbReference type="InterPro" id="IPR003593">
    <property type="entry name" value="AAA+_ATPase"/>
</dbReference>
<dbReference type="RefSeq" id="WP_124820955.1">
    <property type="nucleotide sequence ID" value="NZ_QDGB01000282.1"/>
</dbReference>
<dbReference type="PROSITE" id="PS50893">
    <property type="entry name" value="ABC_TRANSPORTER_2"/>
    <property type="match status" value="1"/>
</dbReference>
<dbReference type="AlphaFoldDB" id="A0A3N9XQ13"/>
<evidence type="ECO:0000256" key="2">
    <source>
        <dbReference type="ARBA" id="ARBA00022741"/>
    </source>
</evidence>
<keyword evidence="1" id="KW-0813">Transport</keyword>
<feature type="domain" description="ABC transporter" evidence="5">
    <location>
        <begin position="1"/>
        <end position="223"/>
    </location>
</feature>
<dbReference type="InterPro" id="IPR003439">
    <property type="entry name" value="ABC_transporter-like_ATP-bd"/>
</dbReference>
<dbReference type="SMART" id="SM00382">
    <property type="entry name" value="AAA"/>
    <property type="match status" value="1"/>
</dbReference>
<evidence type="ECO:0000256" key="4">
    <source>
        <dbReference type="SAM" id="MobiDB-lite"/>
    </source>
</evidence>
<dbReference type="SUPFAM" id="SSF52540">
    <property type="entry name" value="P-loop containing nucleoside triphosphate hydrolases"/>
    <property type="match status" value="1"/>
</dbReference>
<feature type="compositionally biased region" description="Low complexity" evidence="4">
    <location>
        <begin position="278"/>
        <end position="296"/>
    </location>
</feature>
<comment type="caution">
    <text evidence="6">The sequence shown here is derived from an EMBL/GenBank/DDBJ whole genome shotgun (WGS) entry which is preliminary data.</text>
</comment>
<keyword evidence="2" id="KW-0547">Nucleotide-binding</keyword>
<evidence type="ECO:0000256" key="3">
    <source>
        <dbReference type="ARBA" id="ARBA00022840"/>
    </source>
</evidence>
<protein>
    <submittedName>
        <fullName evidence="6">ABC transporter ATP-binding protein</fullName>
    </submittedName>
</protein>
<evidence type="ECO:0000259" key="5">
    <source>
        <dbReference type="PROSITE" id="PS50893"/>
    </source>
</evidence>
<dbReference type="PANTHER" id="PTHR42939:SF1">
    <property type="entry name" value="ABC TRANSPORTER ATP-BINDING PROTEIN ALBC-RELATED"/>
    <property type="match status" value="1"/>
</dbReference>
<dbReference type="Gene3D" id="3.40.50.300">
    <property type="entry name" value="P-loop containing nucleotide triphosphate hydrolases"/>
    <property type="match status" value="1"/>
</dbReference>